<keyword evidence="4 6" id="KW-0472">Membrane</keyword>
<accession>A0A2P5VST2</accession>
<gene>
    <name evidence="7" type="ORF">GOBAR_AA38855</name>
</gene>
<keyword evidence="2 6" id="KW-0812">Transmembrane</keyword>
<comment type="subcellular location">
    <subcellularLocation>
        <location evidence="1">Membrane</location>
        <topology evidence="1">Multi-pass membrane protein</topology>
    </subcellularLocation>
</comment>
<feature type="region of interest" description="Disordered" evidence="5">
    <location>
        <begin position="210"/>
        <end position="254"/>
    </location>
</feature>
<keyword evidence="3 6" id="KW-1133">Transmembrane helix</keyword>
<dbReference type="OrthoDB" id="5348404at2759"/>
<name>A0A2P5VST2_GOSBA</name>
<dbReference type="PANTHER" id="PTHR23423">
    <property type="entry name" value="ORGANIC SOLUTE TRANSPORTER-RELATED"/>
    <property type="match status" value="1"/>
</dbReference>
<evidence type="ECO:0000256" key="3">
    <source>
        <dbReference type="ARBA" id="ARBA00022989"/>
    </source>
</evidence>
<dbReference type="SMART" id="SM01417">
    <property type="entry name" value="Solute_trans_a"/>
    <property type="match status" value="1"/>
</dbReference>
<dbReference type="Proteomes" id="UP000239757">
    <property type="component" value="Unassembled WGS sequence"/>
</dbReference>
<dbReference type="AlphaFoldDB" id="A0A2P5VST2"/>
<dbReference type="Pfam" id="PF03619">
    <property type="entry name" value="Solute_trans_a"/>
    <property type="match status" value="1"/>
</dbReference>
<evidence type="ECO:0000313" key="7">
    <source>
        <dbReference type="EMBL" id="PPR81860.1"/>
    </source>
</evidence>
<proteinExistence type="predicted"/>
<protein>
    <submittedName>
        <fullName evidence="7">Uncharacterized protein</fullName>
    </submittedName>
</protein>
<evidence type="ECO:0000256" key="4">
    <source>
        <dbReference type="ARBA" id="ARBA00023136"/>
    </source>
</evidence>
<reference evidence="7 8" key="1">
    <citation type="submission" date="2015-01" db="EMBL/GenBank/DDBJ databases">
        <title>Genome of allotetraploid Gossypium barbadense reveals genomic plasticity and fiber elongation in cotton evolution.</title>
        <authorList>
            <person name="Chen X."/>
            <person name="Liu X."/>
            <person name="Zhao B."/>
            <person name="Zheng H."/>
            <person name="Hu Y."/>
            <person name="Lu G."/>
            <person name="Yang C."/>
            <person name="Chen J."/>
            <person name="Shan C."/>
            <person name="Zhang L."/>
            <person name="Zhou Y."/>
            <person name="Wang L."/>
            <person name="Guo W."/>
            <person name="Bai Y."/>
            <person name="Ruan J."/>
            <person name="Shangguan X."/>
            <person name="Mao Y."/>
            <person name="Jiang J."/>
            <person name="Zhu Y."/>
            <person name="Lei J."/>
            <person name="Kang H."/>
            <person name="Chen S."/>
            <person name="He X."/>
            <person name="Wang R."/>
            <person name="Wang Y."/>
            <person name="Chen J."/>
            <person name="Wang L."/>
            <person name="Yu S."/>
            <person name="Wang B."/>
            <person name="Wei J."/>
            <person name="Song S."/>
            <person name="Lu X."/>
            <person name="Gao Z."/>
            <person name="Gu W."/>
            <person name="Deng X."/>
            <person name="Ma D."/>
            <person name="Wang S."/>
            <person name="Liang W."/>
            <person name="Fang L."/>
            <person name="Cai C."/>
            <person name="Zhu X."/>
            <person name="Zhou B."/>
            <person name="Zhang Y."/>
            <person name="Chen Z."/>
            <person name="Xu S."/>
            <person name="Zhu R."/>
            <person name="Wang S."/>
            <person name="Zhang T."/>
            <person name="Zhao G."/>
        </authorList>
    </citation>
    <scope>NUCLEOTIDE SEQUENCE [LARGE SCALE GENOMIC DNA]</scope>
    <source>
        <strain evidence="8">cv. Xinhai21</strain>
        <tissue evidence="7">Leaf</tissue>
    </source>
</reference>
<evidence type="ECO:0000256" key="1">
    <source>
        <dbReference type="ARBA" id="ARBA00004141"/>
    </source>
</evidence>
<sequence length="254" mass="28578">MKITDYLLGYSPPIWATLIAGVFLVIALTLSVYLIFQHLSSYKHPEEQKFLIGVILMVPCYSVESFVSLVDPSISVYCSILRDCYESFAMYCFGRYLVACLGGEERTIEFMERLGHASSKTPLLGLDCEKGTVKHPFPVNYILRPWKLGQWFYQVVKFGIVQYMIIKLLTALLSLILEAFGVYCEGEFKWGCGRVIRGIDDPLLHGSISDSGIGRGKKHRRRSGYTSAESGGESSSDQSYGGYQIRGSRWVTKD</sequence>
<dbReference type="GO" id="GO:0016020">
    <property type="term" value="C:membrane"/>
    <property type="evidence" value="ECO:0007669"/>
    <property type="project" value="UniProtKB-SubCell"/>
</dbReference>
<evidence type="ECO:0000256" key="5">
    <source>
        <dbReference type="SAM" id="MobiDB-lite"/>
    </source>
</evidence>
<evidence type="ECO:0000256" key="6">
    <source>
        <dbReference type="SAM" id="Phobius"/>
    </source>
</evidence>
<feature type="compositionally biased region" description="Polar residues" evidence="5">
    <location>
        <begin position="224"/>
        <end position="241"/>
    </location>
</feature>
<dbReference type="InterPro" id="IPR005178">
    <property type="entry name" value="Ostalpha/TMEM184C"/>
</dbReference>
<feature type="transmembrane region" description="Helical" evidence="6">
    <location>
        <begin position="160"/>
        <end position="184"/>
    </location>
</feature>
<evidence type="ECO:0000256" key="2">
    <source>
        <dbReference type="ARBA" id="ARBA00022692"/>
    </source>
</evidence>
<organism evidence="7 8">
    <name type="scientific">Gossypium barbadense</name>
    <name type="common">Sea Island cotton</name>
    <name type="synonym">Hibiscus barbadensis</name>
    <dbReference type="NCBI Taxonomy" id="3634"/>
    <lineage>
        <taxon>Eukaryota</taxon>
        <taxon>Viridiplantae</taxon>
        <taxon>Streptophyta</taxon>
        <taxon>Embryophyta</taxon>
        <taxon>Tracheophyta</taxon>
        <taxon>Spermatophyta</taxon>
        <taxon>Magnoliopsida</taxon>
        <taxon>eudicotyledons</taxon>
        <taxon>Gunneridae</taxon>
        <taxon>Pentapetalae</taxon>
        <taxon>rosids</taxon>
        <taxon>malvids</taxon>
        <taxon>Malvales</taxon>
        <taxon>Malvaceae</taxon>
        <taxon>Malvoideae</taxon>
        <taxon>Gossypium</taxon>
    </lineage>
</organism>
<feature type="transmembrane region" description="Helical" evidence="6">
    <location>
        <begin position="14"/>
        <end position="36"/>
    </location>
</feature>
<feature type="transmembrane region" description="Helical" evidence="6">
    <location>
        <begin position="48"/>
        <end position="67"/>
    </location>
</feature>
<evidence type="ECO:0000313" key="8">
    <source>
        <dbReference type="Proteomes" id="UP000239757"/>
    </source>
</evidence>
<dbReference type="EMBL" id="KZ671101">
    <property type="protein sequence ID" value="PPR81860.1"/>
    <property type="molecule type" value="Genomic_DNA"/>
</dbReference>